<organism evidence="3 4">
    <name type="scientific">Candidatus Roizmanbacteria bacterium CG07_land_8_20_14_0_80_34_15</name>
    <dbReference type="NCBI Taxonomy" id="1974849"/>
    <lineage>
        <taxon>Bacteria</taxon>
        <taxon>Candidatus Roizmaniibacteriota</taxon>
    </lineage>
</organism>
<evidence type="ECO:0000313" key="3">
    <source>
        <dbReference type="EMBL" id="PIU36830.1"/>
    </source>
</evidence>
<dbReference type="Pfam" id="PF01569">
    <property type="entry name" value="PAP2"/>
    <property type="match status" value="1"/>
</dbReference>
<feature type="transmembrane region" description="Helical" evidence="1">
    <location>
        <begin position="135"/>
        <end position="151"/>
    </location>
</feature>
<reference evidence="4" key="1">
    <citation type="submission" date="2017-09" db="EMBL/GenBank/DDBJ databases">
        <title>Depth-based differentiation of microbial function through sediment-hosted aquifers and enrichment of novel symbionts in the deep terrestrial subsurface.</title>
        <authorList>
            <person name="Probst A.J."/>
            <person name="Ladd B."/>
            <person name="Jarett J.K."/>
            <person name="Geller-Mcgrath D.E."/>
            <person name="Sieber C.M.K."/>
            <person name="Emerson J.B."/>
            <person name="Anantharaman K."/>
            <person name="Thomas B.C."/>
            <person name="Malmstrom R."/>
            <person name="Stieglmeier M."/>
            <person name="Klingl A."/>
            <person name="Woyke T."/>
            <person name="Ryan C.M."/>
            <person name="Banfield J.F."/>
        </authorList>
    </citation>
    <scope>NUCLEOTIDE SEQUENCE [LARGE SCALE GENOMIC DNA]</scope>
</reference>
<dbReference type="AlphaFoldDB" id="A0A2M6YTH6"/>
<keyword evidence="1" id="KW-0472">Membrane</keyword>
<dbReference type="PANTHER" id="PTHR14969:SF13">
    <property type="entry name" value="AT30094P"/>
    <property type="match status" value="1"/>
</dbReference>
<dbReference type="Proteomes" id="UP000230184">
    <property type="component" value="Unassembled WGS sequence"/>
</dbReference>
<protein>
    <recommendedName>
        <fullName evidence="2">Phosphatidic acid phosphatase type 2/haloperoxidase domain-containing protein</fullName>
    </recommendedName>
</protein>
<evidence type="ECO:0000313" key="4">
    <source>
        <dbReference type="Proteomes" id="UP000230184"/>
    </source>
</evidence>
<keyword evidence="1" id="KW-0812">Transmembrane</keyword>
<dbReference type="PANTHER" id="PTHR14969">
    <property type="entry name" value="SPHINGOSINE-1-PHOSPHATE PHOSPHOHYDROLASE"/>
    <property type="match status" value="1"/>
</dbReference>
<dbReference type="Gene3D" id="1.20.144.10">
    <property type="entry name" value="Phosphatidic acid phosphatase type 2/haloperoxidase"/>
    <property type="match status" value="1"/>
</dbReference>
<feature type="transmembrane region" description="Helical" evidence="1">
    <location>
        <begin position="7"/>
        <end position="25"/>
    </location>
</feature>
<dbReference type="InterPro" id="IPR036938">
    <property type="entry name" value="PAP2/HPO_sf"/>
</dbReference>
<sequence>MKKKLWLILPAIIFFLLFVAFTFIVKKDLLNNFDFDTTVKLQNHIPIKYDSLLSFFSLIGSFEILAGLLFFIILFRRKLVSFLIFIPLVGAHLVEIIGKSLMTHPGPPFLFFRYNINFLFPTSYIQPGSSYPSGHSLRVIFVSIIISYIISKMKIKNFAKFISIFLLVIINVVMLISRVSLGEHWTTDVIGGILLGLSSGIFSLIFL</sequence>
<feature type="transmembrane region" description="Helical" evidence="1">
    <location>
        <begin position="82"/>
        <end position="102"/>
    </location>
</feature>
<dbReference type="SUPFAM" id="SSF48317">
    <property type="entry name" value="Acid phosphatase/Vanadium-dependent haloperoxidase"/>
    <property type="match status" value="1"/>
</dbReference>
<name>A0A2M6YTH6_9BACT</name>
<evidence type="ECO:0000259" key="2">
    <source>
        <dbReference type="SMART" id="SM00014"/>
    </source>
</evidence>
<feature type="transmembrane region" description="Helical" evidence="1">
    <location>
        <begin position="189"/>
        <end position="206"/>
    </location>
</feature>
<feature type="transmembrane region" description="Helical" evidence="1">
    <location>
        <begin position="52"/>
        <end position="75"/>
    </location>
</feature>
<accession>A0A2M6YTH6</accession>
<dbReference type="InterPro" id="IPR000326">
    <property type="entry name" value="PAP2/HPO"/>
</dbReference>
<dbReference type="EMBL" id="PEWY01000118">
    <property type="protein sequence ID" value="PIU36830.1"/>
    <property type="molecule type" value="Genomic_DNA"/>
</dbReference>
<comment type="caution">
    <text evidence="3">The sequence shown here is derived from an EMBL/GenBank/DDBJ whole genome shotgun (WGS) entry which is preliminary data.</text>
</comment>
<evidence type="ECO:0000256" key="1">
    <source>
        <dbReference type="SAM" id="Phobius"/>
    </source>
</evidence>
<feature type="domain" description="Phosphatidic acid phosphatase type 2/haloperoxidase" evidence="2">
    <location>
        <begin position="82"/>
        <end position="204"/>
    </location>
</feature>
<gene>
    <name evidence="3" type="ORF">COT02_03985</name>
</gene>
<keyword evidence="1" id="KW-1133">Transmembrane helix</keyword>
<feature type="transmembrane region" description="Helical" evidence="1">
    <location>
        <begin position="158"/>
        <end position="177"/>
    </location>
</feature>
<dbReference type="SMART" id="SM00014">
    <property type="entry name" value="acidPPc"/>
    <property type="match status" value="1"/>
</dbReference>
<proteinExistence type="predicted"/>